<dbReference type="GO" id="GO:0005507">
    <property type="term" value="F:copper ion binding"/>
    <property type="evidence" value="ECO:0007669"/>
    <property type="project" value="InterPro"/>
</dbReference>
<dbReference type="FunCoup" id="A0A2P5F8A1">
    <property type="interactions" value="104"/>
</dbReference>
<dbReference type="InterPro" id="IPR045087">
    <property type="entry name" value="Cu-oxidase_fam"/>
</dbReference>
<feature type="signal peptide" evidence="3">
    <location>
        <begin position="1"/>
        <end position="29"/>
    </location>
</feature>
<evidence type="ECO:0000256" key="3">
    <source>
        <dbReference type="SAM" id="SignalP"/>
    </source>
</evidence>
<accession>A0A2P5F8A1</accession>
<name>A0A2P5F8A1_TREOI</name>
<dbReference type="InterPro" id="IPR034273">
    <property type="entry name" value="CuRO_1_AAO-like"/>
</dbReference>
<dbReference type="Pfam" id="PF00394">
    <property type="entry name" value="Cu-oxidase"/>
    <property type="match status" value="1"/>
</dbReference>
<keyword evidence="2" id="KW-0325">Glycoprotein</keyword>
<dbReference type="Proteomes" id="UP000237000">
    <property type="component" value="Unassembled WGS sequence"/>
</dbReference>
<feature type="chain" id="PRO_5015176362" evidence="3">
    <location>
        <begin position="30"/>
        <end position="547"/>
    </location>
</feature>
<dbReference type="STRING" id="63057.A0A2P5F8A1"/>
<dbReference type="Pfam" id="PF07731">
    <property type="entry name" value="Cu-oxidase_2"/>
    <property type="match status" value="1"/>
</dbReference>
<feature type="domain" description="Plastocyanin-like" evidence="6">
    <location>
        <begin position="40"/>
        <end position="153"/>
    </location>
</feature>
<evidence type="ECO:0000259" key="5">
    <source>
        <dbReference type="Pfam" id="PF07731"/>
    </source>
</evidence>
<dbReference type="FunFam" id="2.60.40.420:FF:000012">
    <property type="entry name" value="Monocopper oxidase-like protein"/>
    <property type="match status" value="1"/>
</dbReference>
<keyword evidence="8" id="KW-1185">Reference proteome</keyword>
<evidence type="ECO:0000313" key="8">
    <source>
        <dbReference type="Proteomes" id="UP000237000"/>
    </source>
</evidence>
<dbReference type="AlphaFoldDB" id="A0A2P5F8A1"/>
<dbReference type="GO" id="GO:0016491">
    <property type="term" value="F:oxidoreductase activity"/>
    <property type="evidence" value="ECO:0007669"/>
    <property type="project" value="InterPro"/>
</dbReference>
<dbReference type="CDD" id="cd13846">
    <property type="entry name" value="CuRO_1_AAO_like_1"/>
    <property type="match status" value="1"/>
</dbReference>
<feature type="domain" description="Plastocyanin-like" evidence="5">
    <location>
        <begin position="386"/>
        <end position="519"/>
    </location>
</feature>
<dbReference type="InterPro" id="IPR011706">
    <property type="entry name" value="Cu-oxidase_C"/>
</dbReference>
<comment type="caution">
    <text evidence="7">The sequence shown here is derived from an EMBL/GenBank/DDBJ whole genome shotgun (WGS) entry which is preliminary data.</text>
</comment>
<reference evidence="8" key="1">
    <citation type="submission" date="2016-06" db="EMBL/GenBank/DDBJ databases">
        <title>Parallel loss of symbiosis genes in relatives of nitrogen-fixing non-legume Parasponia.</title>
        <authorList>
            <person name="Van Velzen R."/>
            <person name="Holmer R."/>
            <person name="Bu F."/>
            <person name="Rutten L."/>
            <person name="Van Zeijl A."/>
            <person name="Liu W."/>
            <person name="Santuari L."/>
            <person name="Cao Q."/>
            <person name="Sharma T."/>
            <person name="Shen D."/>
            <person name="Roswanjaya Y."/>
            <person name="Wardhani T."/>
            <person name="Kalhor M.S."/>
            <person name="Jansen J."/>
            <person name="Van den Hoogen J."/>
            <person name="Gungor B."/>
            <person name="Hartog M."/>
            <person name="Hontelez J."/>
            <person name="Verver J."/>
            <person name="Yang W.-C."/>
            <person name="Schijlen E."/>
            <person name="Repin R."/>
            <person name="Schilthuizen M."/>
            <person name="Schranz E."/>
            <person name="Heidstra R."/>
            <person name="Miyata K."/>
            <person name="Fedorova E."/>
            <person name="Kohlen W."/>
            <person name="Bisseling T."/>
            <person name="Smit S."/>
            <person name="Geurts R."/>
        </authorList>
    </citation>
    <scope>NUCLEOTIDE SEQUENCE [LARGE SCALE GENOMIC DNA]</scope>
    <source>
        <strain evidence="8">cv. RG33-2</strain>
    </source>
</reference>
<organism evidence="7 8">
    <name type="scientific">Trema orientale</name>
    <name type="common">Charcoal tree</name>
    <name type="synonym">Celtis orientalis</name>
    <dbReference type="NCBI Taxonomy" id="63057"/>
    <lineage>
        <taxon>Eukaryota</taxon>
        <taxon>Viridiplantae</taxon>
        <taxon>Streptophyta</taxon>
        <taxon>Embryophyta</taxon>
        <taxon>Tracheophyta</taxon>
        <taxon>Spermatophyta</taxon>
        <taxon>Magnoliopsida</taxon>
        <taxon>eudicotyledons</taxon>
        <taxon>Gunneridae</taxon>
        <taxon>Pentapetalae</taxon>
        <taxon>rosids</taxon>
        <taxon>fabids</taxon>
        <taxon>Rosales</taxon>
        <taxon>Cannabaceae</taxon>
        <taxon>Trema</taxon>
    </lineage>
</organism>
<evidence type="ECO:0000256" key="2">
    <source>
        <dbReference type="ARBA" id="ARBA00023180"/>
    </source>
</evidence>
<dbReference type="InterPro" id="IPR011707">
    <property type="entry name" value="Cu-oxidase-like_N"/>
</dbReference>
<feature type="domain" description="Plastocyanin-like" evidence="4">
    <location>
        <begin position="166"/>
        <end position="303"/>
    </location>
</feature>
<dbReference type="EMBL" id="JXTC01000055">
    <property type="protein sequence ID" value="PON93996.1"/>
    <property type="molecule type" value="Genomic_DNA"/>
</dbReference>
<dbReference type="InterPro" id="IPR001117">
    <property type="entry name" value="Cu-oxidase_2nd"/>
</dbReference>
<evidence type="ECO:0000313" key="7">
    <source>
        <dbReference type="EMBL" id="PON93996.1"/>
    </source>
</evidence>
<proteinExistence type="inferred from homology"/>
<dbReference type="PANTHER" id="PTHR11709:SF387">
    <property type="entry name" value="OS04G0561900 PROTEIN"/>
    <property type="match status" value="1"/>
</dbReference>
<evidence type="ECO:0000256" key="1">
    <source>
        <dbReference type="ARBA" id="ARBA00010609"/>
    </source>
</evidence>
<dbReference type="InParanoid" id="A0A2P5F8A1"/>
<dbReference type="PANTHER" id="PTHR11709">
    <property type="entry name" value="MULTI-COPPER OXIDASE"/>
    <property type="match status" value="1"/>
</dbReference>
<evidence type="ECO:0000259" key="4">
    <source>
        <dbReference type="Pfam" id="PF00394"/>
    </source>
</evidence>
<dbReference type="SUPFAM" id="SSF49503">
    <property type="entry name" value="Cupredoxins"/>
    <property type="match status" value="3"/>
</dbReference>
<dbReference type="InterPro" id="IPR008972">
    <property type="entry name" value="Cupredoxin"/>
</dbReference>
<dbReference type="Pfam" id="PF07732">
    <property type="entry name" value="Cu-oxidase_3"/>
    <property type="match status" value="1"/>
</dbReference>
<comment type="similarity">
    <text evidence="1">Belongs to the multicopper oxidase family.</text>
</comment>
<gene>
    <name evidence="7" type="ORF">TorRG33x02_103860</name>
</gene>
<dbReference type="CDD" id="cd13872">
    <property type="entry name" value="CuRO_2_AAO_like_1"/>
    <property type="match status" value="1"/>
</dbReference>
<evidence type="ECO:0000259" key="6">
    <source>
        <dbReference type="Pfam" id="PF07732"/>
    </source>
</evidence>
<dbReference type="OrthoDB" id="2121828at2759"/>
<dbReference type="InterPro" id="IPR034271">
    <property type="entry name" value="CuRO_2_AO-like"/>
</dbReference>
<protein>
    <submittedName>
        <fullName evidence="7">Copper-resistance protein</fullName>
    </submittedName>
</protein>
<dbReference type="FunFam" id="2.60.40.420:FF:000029">
    <property type="entry name" value="L-ascorbate oxidase homolog"/>
    <property type="match status" value="1"/>
</dbReference>
<sequence length="547" mass="60837">MPLVHLAAARGKLCALLCLTASLFAIVTAEDPYRFFDWNVTYGDIYPLGVRQQGILINGQFPGPDIHSVTNDNLIINVHNSLDEPFLLTWNGVQNRRNSFEDGVWGTTCPIPPGRNFTYILQVKDQIGSFYYFPSLAFHKAAGGFGGIRILSRPRIPVPFPDPSGDYTVLIGDWYKSNHTDLKDHLDNGRKLPFPDGILINGRGPNGYSLTVEQGKTYRLRISNVGLQNSLNFRIQNHKLKLVEVEGEHTLQTTYSSLDVHVGQSYSVLVTADQPGLDYYIVVSSRFTSEVLTTTGVLHYSNSVGKVSGPPPGGPTIQIDWSLNQARSIRKNLTASGPRPNPQGSYHYGLINLTKSYVLASSAGQVNGKQRYGINSVSFIPTDTPLKLADYYKLGGFRVGSVPDRPNGGGLYLDTGVLAADYRAFVEFVFQNDEDIVQSYHLNGYNFFVVGWMGGSGHRLVGISTISEMQFHVAPFRVYPKSWTAIYVALDNVGMWNLRSEYWARQYLGQQLYLRVYTASTSLRDEFPIPKNALLCGRASGRRTRPL</sequence>
<keyword evidence="3" id="KW-0732">Signal</keyword>
<dbReference type="Gene3D" id="2.60.40.420">
    <property type="entry name" value="Cupredoxins - blue copper proteins"/>
    <property type="match status" value="3"/>
</dbReference>